<accession>U4KZ73</accession>
<proteinExistence type="predicted"/>
<protein>
    <submittedName>
        <fullName evidence="1">Uncharacterized protein</fullName>
    </submittedName>
</protein>
<evidence type="ECO:0000313" key="2">
    <source>
        <dbReference type="Proteomes" id="UP000018144"/>
    </source>
</evidence>
<dbReference type="Proteomes" id="UP000018144">
    <property type="component" value="Unassembled WGS sequence"/>
</dbReference>
<keyword evidence="2" id="KW-1185">Reference proteome</keyword>
<gene>
    <name evidence="1" type="ORF">PCON_07319</name>
</gene>
<organism evidence="1 2">
    <name type="scientific">Pyronema omphalodes (strain CBS 100304)</name>
    <name type="common">Pyronema confluens</name>
    <dbReference type="NCBI Taxonomy" id="1076935"/>
    <lineage>
        <taxon>Eukaryota</taxon>
        <taxon>Fungi</taxon>
        <taxon>Dikarya</taxon>
        <taxon>Ascomycota</taxon>
        <taxon>Pezizomycotina</taxon>
        <taxon>Pezizomycetes</taxon>
        <taxon>Pezizales</taxon>
        <taxon>Pyronemataceae</taxon>
        <taxon>Pyronema</taxon>
    </lineage>
</organism>
<name>U4KZ73_PYROM</name>
<dbReference type="EMBL" id="HF935369">
    <property type="protein sequence ID" value="CCX07730.1"/>
    <property type="molecule type" value="Genomic_DNA"/>
</dbReference>
<reference evidence="1 2" key="1">
    <citation type="journal article" date="2013" name="PLoS Genet.">
        <title>The genome and development-dependent transcriptomes of Pyronema confluens: a window into fungal evolution.</title>
        <authorList>
            <person name="Traeger S."/>
            <person name="Altegoer F."/>
            <person name="Freitag M."/>
            <person name="Gabaldon T."/>
            <person name="Kempken F."/>
            <person name="Kumar A."/>
            <person name="Marcet-Houben M."/>
            <person name="Poggeler S."/>
            <person name="Stajich J.E."/>
            <person name="Nowrousian M."/>
        </authorList>
    </citation>
    <scope>NUCLEOTIDE SEQUENCE [LARGE SCALE GENOMIC DNA]</scope>
    <source>
        <strain evidence="2">CBS 100304</strain>
        <tissue evidence="1">Vegetative mycelium</tissue>
    </source>
</reference>
<dbReference type="AlphaFoldDB" id="U4KZ73"/>
<sequence>MGSSIRIVLMVTSYNARNWSSYRQLDCSCTIINGLVVSNFLCRTWGIQWDLICAMIIHR</sequence>
<evidence type="ECO:0000313" key="1">
    <source>
        <dbReference type="EMBL" id="CCX07730.1"/>
    </source>
</evidence>